<organism evidence="1 2">
    <name type="scientific">Paenirhodobacter populi</name>
    <dbReference type="NCBI Taxonomy" id="2306993"/>
    <lineage>
        <taxon>Bacteria</taxon>
        <taxon>Pseudomonadati</taxon>
        <taxon>Pseudomonadota</taxon>
        <taxon>Alphaproteobacteria</taxon>
        <taxon>Rhodobacterales</taxon>
        <taxon>Rhodobacter group</taxon>
        <taxon>Paenirhodobacter</taxon>
    </lineage>
</organism>
<evidence type="ECO:0000313" key="2">
    <source>
        <dbReference type="Proteomes" id="UP000284476"/>
    </source>
</evidence>
<protein>
    <submittedName>
        <fullName evidence="1">Uncharacterized protein</fullName>
    </submittedName>
</protein>
<reference evidence="1 2" key="2">
    <citation type="submission" date="2019-01" db="EMBL/GenBank/DDBJ databases">
        <authorList>
            <person name="Li Y."/>
        </authorList>
    </citation>
    <scope>NUCLEOTIDE SEQUENCE [LARGE SCALE GENOMIC DNA]</scope>
    <source>
        <strain evidence="1 2">SK2B-1</strain>
    </source>
</reference>
<sequence length="137" mass="15584">MMEYETYAEVSETYRRAPQAWQILTSWAVLKATDSSGDYGPGLITYTKLGNLMGYTGPMAGMNAIRPVRHIYRFCEANGLPLLSSLVIRKDHGAPGWDYETDDETLIQWQRDALAYDWFTIRTPEASAFKKHPIADE</sequence>
<comment type="caution">
    <text evidence="1">The sequence shown here is derived from an EMBL/GenBank/DDBJ whole genome shotgun (WGS) entry which is preliminary data.</text>
</comment>
<proteinExistence type="predicted"/>
<evidence type="ECO:0000313" key="1">
    <source>
        <dbReference type="EMBL" id="RWR16424.1"/>
    </source>
</evidence>
<reference evidence="1 2" key="1">
    <citation type="submission" date="2019-01" db="EMBL/GenBank/DDBJ databases">
        <title>Sinorhodobacter populi sp. nov. isolated from the symptomatic bark tissue of Populus euramericana canker.</title>
        <authorList>
            <person name="Xu G."/>
        </authorList>
    </citation>
    <scope>NUCLEOTIDE SEQUENCE [LARGE SCALE GENOMIC DNA]</scope>
    <source>
        <strain evidence="1 2">SK2B-1</strain>
    </source>
</reference>
<dbReference type="AlphaFoldDB" id="A0A443J7B2"/>
<accession>A0A443J7B2</accession>
<dbReference type="RefSeq" id="WP_128210514.1">
    <property type="nucleotide sequence ID" value="NZ_JBHRSO010000038.1"/>
</dbReference>
<dbReference type="Proteomes" id="UP000284476">
    <property type="component" value="Unassembled WGS sequence"/>
</dbReference>
<dbReference type="EMBL" id="SAUZ01000044">
    <property type="protein sequence ID" value="RWR16424.1"/>
    <property type="molecule type" value="Genomic_DNA"/>
</dbReference>
<name>A0A443J7B2_9RHOB</name>
<gene>
    <name evidence="1" type="ORF">D2T30_21775</name>
</gene>